<organism evidence="2 4">
    <name type="scientific">Puccinia coronata f. sp. avenae</name>
    <dbReference type="NCBI Taxonomy" id="200324"/>
    <lineage>
        <taxon>Eukaryota</taxon>
        <taxon>Fungi</taxon>
        <taxon>Dikarya</taxon>
        <taxon>Basidiomycota</taxon>
        <taxon>Pucciniomycotina</taxon>
        <taxon>Pucciniomycetes</taxon>
        <taxon>Pucciniales</taxon>
        <taxon>Pucciniaceae</taxon>
        <taxon>Puccinia</taxon>
    </lineage>
</organism>
<evidence type="ECO:0000313" key="4">
    <source>
        <dbReference type="Proteomes" id="UP000235392"/>
    </source>
</evidence>
<feature type="compositionally biased region" description="Polar residues" evidence="1">
    <location>
        <begin position="8"/>
        <end position="18"/>
    </location>
</feature>
<comment type="caution">
    <text evidence="2">The sequence shown here is derived from an EMBL/GenBank/DDBJ whole genome shotgun (WGS) entry which is preliminary data.</text>
</comment>
<evidence type="ECO:0000313" key="2">
    <source>
        <dbReference type="EMBL" id="PLW05922.1"/>
    </source>
</evidence>
<protein>
    <submittedName>
        <fullName evidence="2">Uncharacterized protein</fullName>
    </submittedName>
</protein>
<dbReference type="Proteomes" id="UP000235392">
    <property type="component" value="Unassembled WGS sequence"/>
</dbReference>
<gene>
    <name evidence="3" type="ORF">PCASD_11220</name>
    <name evidence="2" type="ORF">PCASD_23914</name>
</gene>
<dbReference type="EMBL" id="PGCI01000183">
    <property type="protein sequence ID" value="PLW35166.1"/>
    <property type="molecule type" value="Genomic_DNA"/>
</dbReference>
<name>A0A2N5RYB8_9BASI</name>
<dbReference type="EMBL" id="PGCI01001277">
    <property type="protein sequence ID" value="PLW05922.1"/>
    <property type="molecule type" value="Genomic_DNA"/>
</dbReference>
<reference evidence="2 4" key="1">
    <citation type="submission" date="2017-11" db="EMBL/GenBank/DDBJ databases">
        <title>De novo assembly and phasing of dikaryotic genomes from two isolates of Puccinia coronata f. sp. avenae, the causal agent of oat crown rust.</title>
        <authorList>
            <person name="Miller M.E."/>
            <person name="Zhang Y."/>
            <person name="Omidvar V."/>
            <person name="Sperschneider J."/>
            <person name="Schwessinger B."/>
            <person name="Raley C."/>
            <person name="Palmer J.M."/>
            <person name="Garnica D."/>
            <person name="Upadhyaya N."/>
            <person name="Rathjen J."/>
            <person name="Taylor J.M."/>
            <person name="Park R.F."/>
            <person name="Dodds P.N."/>
            <person name="Hirsch C.D."/>
            <person name="Kianian S.F."/>
            <person name="Figueroa M."/>
        </authorList>
    </citation>
    <scope>NUCLEOTIDE SEQUENCE [LARGE SCALE GENOMIC DNA]</scope>
    <source>
        <strain evidence="2">12SD80</strain>
    </source>
</reference>
<feature type="region of interest" description="Disordered" evidence="1">
    <location>
        <begin position="1"/>
        <end position="33"/>
    </location>
</feature>
<evidence type="ECO:0000313" key="3">
    <source>
        <dbReference type="EMBL" id="PLW35166.1"/>
    </source>
</evidence>
<sequence length="321" mass="36094">MRKKATRVTVSVAKSQGLSAKNPAPPSPPATNPVVIIPAPAIKEPPATSQSFDVDAIDEQHSQARVVHHSVSDYAPEENQSTLELVKSLPLDLQFYLNGEVNLKRHPSTKQTLFRTIQHFFLLFKPPSGHKKGFLVDKLKARVTPLLSAYREFLESESNANPNDDAKMYNEGKLLKRQSVDFSGLNPNQSNITIKVIVEVIEYQCPSIDLPPIAKLNKPAAIRLWHKHFCLPPKGGIYPAPFTTFHKTVPAPFCQYLTRDDLRYGIQCHSPWVYINITADHKLLLTLYTHFVLDSLADDNIYEGIDSHCCQDPENHKNKQS</sequence>
<accession>A0A2N5RYB8</accession>
<dbReference type="AlphaFoldDB" id="A0A2N5RYB8"/>
<evidence type="ECO:0000256" key="1">
    <source>
        <dbReference type="SAM" id="MobiDB-lite"/>
    </source>
</evidence>
<proteinExistence type="predicted"/>